<evidence type="ECO:0000313" key="1">
    <source>
        <dbReference type="EMBL" id="KAF7826902.1"/>
    </source>
</evidence>
<accession>A0A834TT25</accession>
<dbReference type="EMBL" id="JAAIUW010000006">
    <property type="protein sequence ID" value="KAF7826902.1"/>
    <property type="molecule type" value="Genomic_DNA"/>
</dbReference>
<protein>
    <submittedName>
        <fullName evidence="1">Uncharacterized protein</fullName>
    </submittedName>
</protein>
<gene>
    <name evidence="1" type="ORF">G2W53_018066</name>
</gene>
<proteinExistence type="predicted"/>
<dbReference type="Proteomes" id="UP000634136">
    <property type="component" value="Unassembled WGS sequence"/>
</dbReference>
<keyword evidence="2" id="KW-1185">Reference proteome</keyword>
<name>A0A834TT25_9FABA</name>
<comment type="caution">
    <text evidence="1">The sequence shown here is derived from an EMBL/GenBank/DDBJ whole genome shotgun (WGS) entry which is preliminary data.</text>
</comment>
<reference evidence="1" key="1">
    <citation type="submission" date="2020-09" db="EMBL/GenBank/DDBJ databases">
        <title>Genome-Enabled Discovery of Anthraquinone Biosynthesis in Senna tora.</title>
        <authorList>
            <person name="Kang S.-H."/>
            <person name="Pandey R.P."/>
            <person name="Lee C.-M."/>
            <person name="Sim J.-S."/>
            <person name="Jeong J.-T."/>
            <person name="Choi B.-S."/>
            <person name="Jung M."/>
            <person name="Ginzburg D."/>
            <person name="Zhao K."/>
            <person name="Won S.Y."/>
            <person name="Oh T.-J."/>
            <person name="Yu Y."/>
            <person name="Kim N.-H."/>
            <person name="Lee O.R."/>
            <person name="Lee T.-H."/>
            <person name="Bashyal P."/>
            <person name="Kim T.-S."/>
            <person name="Lee W.-H."/>
            <person name="Kawkins C."/>
            <person name="Kim C.-K."/>
            <person name="Kim J.S."/>
            <person name="Ahn B.O."/>
            <person name="Rhee S.Y."/>
            <person name="Sohng J.K."/>
        </authorList>
    </citation>
    <scope>NUCLEOTIDE SEQUENCE</scope>
    <source>
        <tissue evidence="1">Leaf</tissue>
    </source>
</reference>
<dbReference type="AlphaFoldDB" id="A0A834TT25"/>
<sequence>MLTSDPSSTVSTRVKIPPSVLEIAIRPSSELERISSSAEAFSANLENFLHSLRRLIRGGTALASRSSEEFSMLVERLWRAVHQGRDGASCHDFDFVSKQIETQKVTQTLFHTTNSFDKIMEAKNKKDPEHKITESLQQSLPDLDVGTLPIRLNDIVMMIGGKKAILGVEIEEIVEVSCDDKEEFLGLQRRSQYLGNGEEGKGRELRIGPMNIRLAAAHLSLKGQDQYIHYTDNFHVLNVELSRLRSARRAASRASRLDEESMQTRGGITPAAANFERVLDEDFLTSFLISLAASILDRKSPLISFSDSCKICVCFLKFHVSISSCSLASSATFSPSPIIEASNSHTLSHCL</sequence>
<evidence type="ECO:0000313" key="2">
    <source>
        <dbReference type="Proteomes" id="UP000634136"/>
    </source>
</evidence>
<organism evidence="1 2">
    <name type="scientific">Senna tora</name>
    <dbReference type="NCBI Taxonomy" id="362788"/>
    <lineage>
        <taxon>Eukaryota</taxon>
        <taxon>Viridiplantae</taxon>
        <taxon>Streptophyta</taxon>
        <taxon>Embryophyta</taxon>
        <taxon>Tracheophyta</taxon>
        <taxon>Spermatophyta</taxon>
        <taxon>Magnoliopsida</taxon>
        <taxon>eudicotyledons</taxon>
        <taxon>Gunneridae</taxon>
        <taxon>Pentapetalae</taxon>
        <taxon>rosids</taxon>
        <taxon>fabids</taxon>
        <taxon>Fabales</taxon>
        <taxon>Fabaceae</taxon>
        <taxon>Caesalpinioideae</taxon>
        <taxon>Cassia clade</taxon>
        <taxon>Senna</taxon>
    </lineage>
</organism>